<dbReference type="InterPro" id="IPR013783">
    <property type="entry name" value="Ig-like_fold"/>
</dbReference>
<evidence type="ECO:0000256" key="1">
    <source>
        <dbReference type="SAM" id="MobiDB-lite"/>
    </source>
</evidence>
<protein>
    <recommendedName>
        <fullName evidence="4">CARDB domain-containing protein</fullName>
    </recommendedName>
</protein>
<dbReference type="AlphaFoldDB" id="A0A6A8G637"/>
<evidence type="ECO:0000313" key="2">
    <source>
        <dbReference type="EMBL" id="MRW95733.1"/>
    </source>
</evidence>
<proteinExistence type="predicted"/>
<sequence length="274" mass="29171">MSPSTRSRREILGLGGTALALLTGCLSEPPSTSGGSALAGVTVSNVQIVPEVVALAIDSIGTHGDRDEQFALVTILVDGERGPAVDEFSLSTDEETFSPTPPDDLPRGGRLWNRGYAYGGRRSEEDRSESGYLVFQVPNPLGSAEVVFHGPGGQFQLGASARETLARPPTEFAVSDVTASETVESREEMTVTATIENVGSHDGTFVGALNRVGPLIAYVPVERVEIDLSAGESTTWEHSYNPSLDGGTESRKMQFKLNWRDGRISTETTVEPSS</sequence>
<dbReference type="Gene3D" id="2.60.40.10">
    <property type="entry name" value="Immunoglobulins"/>
    <property type="match status" value="1"/>
</dbReference>
<organism evidence="2 3">
    <name type="scientific">Haloferax marinum</name>
    <dbReference type="NCBI Taxonomy" id="2666143"/>
    <lineage>
        <taxon>Archaea</taxon>
        <taxon>Methanobacteriati</taxon>
        <taxon>Methanobacteriota</taxon>
        <taxon>Stenosarchaea group</taxon>
        <taxon>Halobacteria</taxon>
        <taxon>Halobacteriales</taxon>
        <taxon>Haloferacaceae</taxon>
        <taxon>Haloferax</taxon>
    </lineage>
</organism>
<dbReference type="EMBL" id="WKJQ01000001">
    <property type="protein sequence ID" value="MRW95733.1"/>
    <property type="molecule type" value="Genomic_DNA"/>
</dbReference>
<keyword evidence="3" id="KW-1185">Reference proteome</keyword>
<evidence type="ECO:0000313" key="3">
    <source>
        <dbReference type="Proteomes" id="UP000443423"/>
    </source>
</evidence>
<dbReference type="InterPro" id="IPR006311">
    <property type="entry name" value="TAT_signal"/>
</dbReference>
<comment type="caution">
    <text evidence="2">The sequence shown here is derived from an EMBL/GenBank/DDBJ whole genome shotgun (WGS) entry which is preliminary data.</text>
</comment>
<name>A0A6A8G637_9EURY</name>
<accession>A0A6A8G637</accession>
<gene>
    <name evidence="2" type="ORF">GJR99_03970</name>
</gene>
<dbReference type="PROSITE" id="PS51318">
    <property type="entry name" value="TAT"/>
    <property type="match status" value="1"/>
</dbReference>
<reference evidence="2 3" key="1">
    <citation type="submission" date="2019-11" db="EMBL/GenBank/DDBJ databases">
        <title>Whole genome sequence of Haloferax sp. MBLA0078.</title>
        <authorList>
            <person name="Seo M.-J."/>
            <person name="Cho E.-S."/>
        </authorList>
    </citation>
    <scope>NUCLEOTIDE SEQUENCE [LARGE SCALE GENOMIC DNA]</scope>
    <source>
        <strain evidence="2 3">MBLA0078</strain>
    </source>
</reference>
<evidence type="ECO:0008006" key="4">
    <source>
        <dbReference type="Google" id="ProtNLM"/>
    </source>
</evidence>
<feature type="region of interest" description="Disordered" evidence="1">
    <location>
        <begin position="91"/>
        <end position="110"/>
    </location>
</feature>
<dbReference type="Proteomes" id="UP000443423">
    <property type="component" value="Unassembled WGS sequence"/>
</dbReference>
<dbReference type="PROSITE" id="PS51257">
    <property type="entry name" value="PROKAR_LIPOPROTEIN"/>
    <property type="match status" value="1"/>
</dbReference>
<dbReference type="RefSeq" id="WP_151109496.1">
    <property type="nucleotide sequence ID" value="NZ_WKJQ01000001.1"/>
</dbReference>
<dbReference type="OrthoDB" id="270566at2157"/>